<keyword evidence="9" id="KW-1185">Reference proteome</keyword>
<dbReference type="RefSeq" id="WP_068226084.1">
    <property type="nucleotide sequence ID" value="NZ_CP014623.1"/>
</dbReference>
<dbReference type="Gene3D" id="3.90.1150.10">
    <property type="entry name" value="Aspartate Aminotransferase, domain 1"/>
    <property type="match status" value="1"/>
</dbReference>
<dbReference type="STRING" id="375175.AYR53_02065"/>
<dbReference type="InterPro" id="IPR015422">
    <property type="entry name" value="PyrdxlP-dep_Trfase_small"/>
</dbReference>
<name>A0A192H046_9LACO</name>
<proteinExistence type="inferred from homology"/>
<dbReference type="Pfam" id="PF00155">
    <property type="entry name" value="Aminotran_1_2"/>
    <property type="match status" value="1"/>
</dbReference>
<dbReference type="FunFam" id="3.40.640.10:FF:000053">
    <property type="entry name" value="Aminotransferase, class I"/>
    <property type="match status" value="1"/>
</dbReference>
<comment type="cofactor">
    <cofactor evidence="1">
        <name>pyridoxal 5'-phosphate</name>
        <dbReference type="ChEBI" id="CHEBI:597326"/>
    </cofactor>
</comment>
<dbReference type="Proteomes" id="UP000078582">
    <property type="component" value="Chromosome"/>
</dbReference>
<sequence length="408" mass="44977">MTQLARRIKTTDNGLTDLFAYASNPDLISFAGGYPNDQLFPKAELQAAFSDTLATGDATLFQYTSTSGLESLRTKFAKRAEQAGVQATAANVLLTQGAQQGIDLTAKLLLNPGDGMVVEGPTYLGALSAFDAYEPTYYEAPMEDDGLDVNELQKILMTHSVKFIYTIPDFQNPTGVTMSLEKRKALVRLANQYDVIILEDTPYRDLRFSGAALPAIKSFDTEGRVIMLGSCSKILSPSLRLGWLIADEKLLKPITALKLASDVQSSNLTMRAVDRYLTDNDLDQHIQAMNTAYATKKDAMMNAIKTYFPEKIHVVNPAGGFFIFIQNVGNLDMTQFLKQTMLAENIAYVPSEHLFPVSNTKNAARLNYTNLTEKTIQLGIQKLGGQLKQHLAQTNWSTDIQLESISTN</sequence>
<accession>A0A192H046</accession>
<comment type="similarity">
    <text evidence="2">Belongs to the class-I pyridoxal-phosphate-dependent aminotransferase family.</text>
</comment>
<evidence type="ECO:0000256" key="4">
    <source>
        <dbReference type="ARBA" id="ARBA00022576"/>
    </source>
</evidence>
<keyword evidence="6" id="KW-0663">Pyridoxal phosphate</keyword>
<evidence type="ECO:0000256" key="3">
    <source>
        <dbReference type="ARBA" id="ARBA00011738"/>
    </source>
</evidence>
<dbReference type="GO" id="GO:0008483">
    <property type="term" value="F:transaminase activity"/>
    <property type="evidence" value="ECO:0007669"/>
    <property type="project" value="UniProtKB-KW"/>
</dbReference>
<evidence type="ECO:0000313" key="9">
    <source>
        <dbReference type="Proteomes" id="UP000078582"/>
    </source>
</evidence>
<dbReference type="InterPro" id="IPR050859">
    <property type="entry name" value="Class-I_PLP-dep_aminotransf"/>
</dbReference>
<dbReference type="GeneID" id="42981020"/>
<dbReference type="KEGG" id="lbt:AYR52_11250"/>
<evidence type="ECO:0000259" key="7">
    <source>
        <dbReference type="Pfam" id="PF00155"/>
    </source>
</evidence>
<dbReference type="GO" id="GO:1901605">
    <property type="term" value="P:alpha-amino acid metabolic process"/>
    <property type="evidence" value="ECO:0007669"/>
    <property type="project" value="TreeGrafter"/>
</dbReference>
<comment type="subunit">
    <text evidence="3">Homodimer.</text>
</comment>
<dbReference type="GO" id="GO:0030170">
    <property type="term" value="F:pyridoxal phosphate binding"/>
    <property type="evidence" value="ECO:0007669"/>
    <property type="project" value="InterPro"/>
</dbReference>
<evidence type="ECO:0000256" key="1">
    <source>
        <dbReference type="ARBA" id="ARBA00001933"/>
    </source>
</evidence>
<organism evidence="8 9">
    <name type="scientific">Loigolactobacillus backii</name>
    <dbReference type="NCBI Taxonomy" id="375175"/>
    <lineage>
        <taxon>Bacteria</taxon>
        <taxon>Bacillati</taxon>
        <taxon>Bacillota</taxon>
        <taxon>Bacilli</taxon>
        <taxon>Lactobacillales</taxon>
        <taxon>Lactobacillaceae</taxon>
        <taxon>Loigolactobacillus</taxon>
    </lineage>
</organism>
<dbReference type="PANTHER" id="PTHR42790:SF19">
    <property type="entry name" value="KYNURENINE_ALPHA-AMINOADIPATE AMINOTRANSFERASE, MITOCHONDRIAL"/>
    <property type="match status" value="1"/>
</dbReference>
<dbReference type="InterPro" id="IPR015424">
    <property type="entry name" value="PyrdxlP-dep_Trfase"/>
</dbReference>
<dbReference type="InterPro" id="IPR015421">
    <property type="entry name" value="PyrdxlP-dep_Trfase_major"/>
</dbReference>
<dbReference type="OrthoDB" id="9802328at2"/>
<dbReference type="AlphaFoldDB" id="A0A192H046"/>
<feature type="domain" description="Aminotransferase class I/classII large" evidence="7">
    <location>
        <begin position="50"/>
        <end position="382"/>
    </location>
</feature>
<reference evidence="8 9" key="1">
    <citation type="submission" date="2016-03" db="EMBL/GenBank/DDBJ databases">
        <title>Pediococcus and Lactobacillus from brewery environment - whole genome sequencing and assembly.</title>
        <authorList>
            <person name="Behr J."/>
            <person name="Geissler A.J."/>
            <person name="Vogel R.F."/>
        </authorList>
    </citation>
    <scope>NUCLEOTIDE SEQUENCE [LARGE SCALE GENOMIC DNA]</scope>
    <source>
        <strain evidence="8 9">TMW 1.1989</strain>
    </source>
</reference>
<protein>
    <submittedName>
        <fullName evidence="8">Aspartate aminotransferase</fullName>
    </submittedName>
</protein>
<evidence type="ECO:0000256" key="2">
    <source>
        <dbReference type="ARBA" id="ARBA00007441"/>
    </source>
</evidence>
<gene>
    <name evidence="8" type="ORF">AYR53_02065</name>
</gene>
<dbReference type="PANTHER" id="PTHR42790">
    <property type="entry name" value="AMINOTRANSFERASE"/>
    <property type="match status" value="1"/>
</dbReference>
<dbReference type="CDD" id="cd00609">
    <property type="entry name" value="AAT_like"/>
    <property type="match status" value="1"/>
</dbReference>
<dbReference type="SUPFAM" id="SSF53383">
    <property type="entry name" value="PLP-dependent transferases"/>
    <property type="match status" value="1"/>
</dbReference>
<dbReference type="InterPro" id="IPR004839">
    <property type="entry name" value="Aminotransferase_I/II_large"/>
</dbReference>
<evidence type="ECO:0000256" key="6">
    <source>
        <dbReference type="ARBA" id="ARBA00022898"/>
    </source>
</evidence>
<evidence type="ECO:0000256" key="5">
    <source>
        <dbReference type="ARBA" id="ARBA00022679"/>
    </source>
</evidence>
<keyword evidence="5 8" id="KW-0808">Transferase</keyword>
<keyword evidence="4 8" id="KW-0032">Aminotransferase</keyword>
<dbReference type="Gene3D" id="3.40.640.10">
    <property type="entry name" value="Type I PLP-dependent aspartate aminotransferase-like (Major domain)"/>
    <property type="match status" value="1"/>
</dbReference>
<dbReference type="EMBL" id="CP014873">
    <property type="protein sequence ID" value="ANK61653.1"/>
    <property type="molecule type" value="Genomic_DNA"/>
</dbReference>
<evidence type="ECO:0000313" key="8">
    <source>
        <dbReference type="EMBL" id="ANK61653.1"/>
    </source>
</evidence>